<organism evidence="1 2">
    <name type="scientific">Euroglyphus maynei</name>
    <name type="common">Mayne's house dust mite</name>
    <dbReference type="NCBI Taxonomy" id="6958"/>
    <lineage>
        <taxon>Eukaryota</taxon>
        <taxon>Metazoa</taxon>
        <taxon>Ecdysozoa</taxon>
        <taxon>Arthropoda</taxon>
        <taxon>Chelicerata</taxon>
        <taxon>Arachnida</taxon>
        <taxon>Acari</taxon>
        <taxon>Acariformes</taxon>
        <taxon>Sarcoptiformes</taxon>
        <taxon>Astigmata</taxon>
        <taxon>Psoroptidia</taxon>
        <taxon>Analgoidea</taxon>
        <taxon>Pyroglyphidae</taxon>
        <taxon>Pyroglyphinae</taxon>
        <taxon>Euroglyphus</taxon>
    </lineage>
</organism>
<gene>
    <name evidence="1" type="ORF">BLA29_014375</name>
</gene>
<keyword evidence="2" id="KW-1185">Reference proteome</keyword>
<comment type="caution">
    <text evidence="1">The sequence shown here is derived from an EMBL/GenBank/DDBJ whole genome shotgun (WGS) entry which is preliminary data.</text>
</comment>
<evidence type="ECO:0000313" key="2">
    <source>
        <dbReference type="Proteomes" id="UP000194236"/>
    </source>
</evidence>
<dbReference type="EMBL" id="MUJZ01029950">
    <property type="protein sequence ID" value="OTF78000.1"/>
    <property type="molecule type" value="Genomic_DNA"/>
</dbReference>
<reference evidence="1 2" key="1">
    <citation type="submission" date="2017-03" db="EMBL/GenBank/DDBJ databases">
        <title>Genome Survey of Euroglyphus maynei.</title>
        <authorList>
            <person name="Arlian L.G."/>
            <person name="Morgan M.S."/>
            <person name="Rider S.D."/>
        </authorList>
    </citation>
    <scope>NUCLEOTIDE SEQUENCE [LARGE SCALE GENOMIC DNA]</scope>
    <source>
        <strain evidence="1">Arlian Lab</strain>
        <tissue evidence="1">Whole body</tissue>
    </source>
</reference>
<sequence>MYSMYVSVLPMQKIMAAFYSRFKRTRCRQICKCRASSPRQVRNQHRLRPVESREMPFKLC</sequence>
<accession>A0A1Y3BAS0</accession>
<name>A0A1Y3BAS0_EURMA</name>
<evidence type="ECO:0000313" key="1">
    <source>
        <dbReference type="EMBL" id="OTF78000.1"/>
    </source>
</evidence>
<protein>
    <submittedName>
        <fullName evidence="1">Uncharacterized protein</fullName>
    </submittedName>
</protein>
<dbReference type="Proteomes" id="UP000194236">
    <property type="component" value="Unassembled WGS sequence"/>
</dbReference>
<proteinExistence type="predicted"/>
<dbReference type="AlphaFoldDB" id="A0A1Y3BAS0"/>